<dbReference type="Proteomes" id="UP001321520">
    <property type="component" value="Chromosome"/>
</dbReference>
<keyword evidence="1" id="KW-0732">Signal</keyword>
<dbReference type="EMBL" id="CP098023">
    <property type="protein sequence ID" value="WKD48973.1"/>
    <property type="molecule type" value="Genomic_DNA"/>
</dbReference>
<name>A0ABY9E7H9_9GAMM</name>
<evidence type="ECO:0000256" key="1">
    <source>
        <dbReference type="SAM" id="SignalP"/>
    </source>
</evidence>
<proteinExistence type="predicted"/>
<gene>
    <name evidence="2" type="ORF">M8T91_13875</name>
</gene>
<evidence type="ECO:0000313" key="2">
    <source>
        <dbReference type="EMBL" id="WKD48973.1"/>
    </source>
</evidence>
<feature type="signal peptide" evidence="1">
    <location>
        <begin position="1"/>
        <end position="20"/>
    </location>
</feature>
<sequence length="261" mass="28884">MNKLFSGLFVLLVASSNSFAATPYLYDHCSVLGFGGDSSNVKGDRYVLVGSTETYRHEGKLLNGAGGLLDGRTAYFSSLDGDAGSDEYSYQDFKQVAKRNIYFPNRGSNYVQIDYSFKDSLLSGNIIYETICKNINVQSPPALNIDITKIPTYRDDGTIGSTLVQLAANPYIDQYSKARVLNANHTIKWYWRGSTAVDWNLGASNVDIFSRSFAGGVTYFKVVLSDGVYEDVEEFYFQTAEPASDADPCIAKPYLPFCDDF</sequence>
<evidence type="ECO:0000313" key="3">
    <source>
        <dbReference type="Proteomes" id="UP001321520"/>
    </source>
</evidence>
<dbReference type="RefSeq" id="WP_301414759.1">
    <property type="nucleotide sequence ID" value="NZ_CP098023.1"/>
</dbReference>
<accession>A0ABY9E7H9</accession>
<feature type="chain" id="PRO_5047431099" evidence="1">
    <location>
        <begin position="21"/>
        <end position="261"/>
    </location>
</feature>
<reference evidence="2 3" key="1">
    <citation type="submission" date="2022-05" db="EMBL/GenBank/DDBJ databases">
        <title>Microbulbifer sp. nov., isolated from sponge.</title>
        <authorList>
            <person name="Gao L."/>
        </authorList>
    </citation>
    <scope>NUCLEOTIDE SEQUENCE [LARGE SCALE GENOMIC DNA]</scope>
    <source>
        <strain evidence="2 3">MI-G</strain>
    </source>
</reference>
<organism evidence="2 3">
    <name type="scientific">Microbulbifer spongiae</name>
    <dbReference type="NCBI Taxonomy" id="2944933"/>
    <lineage>
        <taxon>Bacteria</taxon>
        <taxon>Pseudomonadati</taxon>
        <taxon>Pseudomonadota</taxon>
        <taxon>Gammaproteobacteria</taxon>
        <taxon>Cellvibrionales</taxon>
        <taxon>Microbulbiferaceae</taxon>
        <taxon>Microbulbifer</taxon>
    </lineage>
</organism>
<protein>
    <submittedName>
        <fullName evidence="2">Uncharacterized protein</fullName>
    </submittedName>
</protein>
<keyword evidence="3" id="KW-1185">Reference proteome</keyword>